<protein>
    <submittedName>
        <fullName evidence="1">Leucine-rich repeat extensin 2</fullName>
    </submittedName>
</protein>
<dbReference type="Proteomes" id="UP001178508">
    <property type="component" value="Chromosome 1"/>
</dbReference>
<keyword evidence="2" id="KW-1185">Reference proteome</keyword>
<accession>A0AAV1EML0</accession>
<proteinExistence type="predicted"/>
<sequence>MPLSPLSHKKFNTVARFCRSLKTRGIPFHRNDNKARLFLLYNSPTNTTATATKNPALPASLPEPITANLAQLLHPSTTDTRQPREMQTIFGPVQHCDPCPSRSKDPTPAEFALAFSLFCDTIGSVFPSLTSELDDYLSIILDMALCFGSTGFCSYHLHFTNQVANRIKQFNQNTYWGTLDSELYCRIFAARTSLSRELCGAPYHPATACIVSAPPPRPRSSSSHNTTVFNCLSPAAPPPSIVPKPLDIQPAISVHMPKGVDMKGRPILYQAKKMVCKKLALLTDFMLA</sequence>
<dbReference type="AlphaFoldDB" id="A0AAV1EML0"/>
<dbReference type="EMBL" id="OY660864">
    <property type="protein sequence ID" value="CAJ1049942.1"/>
    <property type="molecule type" value="Genomic_DNA"/>
</dbReference>
<name>A0AAV1EML0_XYRNO</name>
<evidence type="ECO:0000313" key="2">
    <source>
        <dbReference type="Proteomes" id="UP001178508"/>
    </source>
</evidence>
<gene>
    <name evidence="1" type="ORF">XNOV1_A029189</name>
</gene>
<evidence type="ECO:0000313" key="1">
    <source>
        <dbReference type="EMBL" id="CAJ1049942.1"/>
    </source>
</evidence>
<organism evidence="1 2">
    <name type="scientific">Xyrichtys novacula</name>
    <name type="common">Pearly razorfish</name>
    <name type="synonym">Hemipteronotus novacula</name>
    <dbReference type="NCBI Taxonomy" id="13765"/>
    <lineage>
        <taxon>Eukaryota</taxon>
        <taxon>Metazoa</taxon>
        <taxon>Chordata</taxon>
        <taxon>Craniata</taxon>
        <taxon>Vertebrata</taxon>
        <taxon>Euteleostomi</taxon>
        <taxon>Actinopterygii</taxon>
        <taxon>Neopterygii</taxon>
        <taxon>Teleostei</taxon>
        <taxon>Neoteleostei</taxon>
        <taxon>Acanthomorphata</taxon>
        <taxon>Eupercaria</taxon>
        <taxon>Labriformes</taxon>
        <taxon>Labridae</taxon>
        <taxon>Xyrichtys</taxon>
    </lineage>
</organism>
<reference evidence="1" key="1">
    <citation type="submission" date="2023-08" db="EMBL/GenBank/DDBJ databases">
        <authorList>
            <person name="Alioto T."/>
            <person name="Alioto T."/>
            <person name="Gomez Garrido J."/>
        </authorList>
    </citation>
    <scope>NUCLEOTIDE SEQUENCE</scope>
</reference>